<dbReference type="OrthoDB" id="6444475at2"/>
<dbReference type="AlphaFoldDB" id="A0A1B8HUQ4"/>
<evidence type="ECO:0000313" key="3">
    <source>
        <dbReference type="Proteomes" id="UP000092377"/>
    </source>
</evidence>
<keyword evidence="1" id="KW-0732">Signal</keyword>
<accession>A0A1B8HUQ4</accession>
<evidence type="ECO:0000256" key="1">
    <source>
        <dbReference type="SAM" id="SignalP"/>
    </source>
</evidence>
<dbReference type="EMBL" id="LZEY01000001">
    <property type="protein sequence ID" value="OBU13594.1"/>
    <property type="molecule type" value="Genomic_DNA"/>
</dbReference>
<gene>
    <name evidence="2" type="ORF">AYY18_02390</name>
</gene>
<dbReference type="Proteomes" id="UP000092377">
    <property type="component" value="Unassembled WGS sequence"/>
</dbReference>
<comment type="caution">
    <text evidence="2">The sequence shown here is derived from an EMBL/GenBank/DDBJ whole genome shotgun (WGS) entry which is preliminary data.</text>
</comment>
<name>A0A1B8HUQ4_9GAMM</name>
<organism evidence="2 3">
    <name type="scientific">Morganella psychrotolerans</name>
    <dbReference type="NCBI Taxonomy" id="368603"/>
    <lineage>
        <taxon>Bacteria</taxon>
        <taxon>Pseudomonadati</taxon>
        <taxon>Pseudomonadota</taxon>
        <taxon>Gammaproteobacteria</taxon>
        <taxon>Enterobacterales</taxon>
        <taxon>Morganellaceae</taxon>
        <taxon>Morganella</taxon>
    </lineage>
</organism>
<reference evidence="3" key="1">
    <citation type="submission" date="2016-06" db="EMBL/GenBank/DDBJ databases">
        <authorList>
            <person name="Butler K."/>
        </authorList>
    </citation>
    <scope>NUCLEOTIDE SEQUENCE [LARGE SCALE GENOMIC DNA]</scope>
    <source>
        <strain evidence="3">GCSL-Mp20</strain>
    </source>
</reference>
<feature type="chain" id="PRO_5008610038" evidence="1">
    <location>
        <begin position="20"/>
        <end position="146"/>
    </location>
</feature>
<sequence length="146" mass="16611">MRLLTLVLLFICFTGHATAIPQNGYYKCEISPGSYQKTQGALRDYYFTDKQRHAVVLFQENRFIVLDTHPAPYQSPLLVPIQQFAMMTKEDLQEIGEDTLIYAKVLGGLAYFTPSKHRFVFGFSKRGGGNNGAYLLELLNCHKINQ</sequence>
<proteinExistence type="predicted"/>
<keyword evidence="3" id="KW-1185">Reference proteome</keyword>
<dbReference type="RefSeq" id="WP_067398645.1">
    <property type="nucleotide sequence ID" value="NZ_LZEY01000001.1"/>
</dbReference>
<feature type="signal peptide" evidence="1">
    <location>
        <begin position="1"/>
        <end position="19"/>
    </location>
</feature>
<evidence type="ECO:0000313" key="2">
    <source>
        <dbReference type="EMBL" id="OBU13594.1"/>
    </source>
</evidence>
<protein>
    <submittedName>
        <fullName evidence="2">Uncharacterized protein</fullName>
    </submittedName>
</protein>